<evidence type="ECO:0000256" key="5">
    <source>
        <dbReference type="ARBA" id="ARBA00022692"/>
    </source>
</evidence>
<dbReference type="InterPro" id="IPR051475">
    <property type="entry name" value="Diverse_Ion_Transporter"/>
</dbReference>
<evidence type="ECO:0000256" key="7">
    <source>
        <dbReference type="ARBA" id="ARBA00023136"/>
    </source>
</evidence>
<gene>
    <name evidence="10" type="ORF">ENW48_00585</name>
</gene>
<evidence type="ECO:0000256" key="6">
    <source>
        <dbReference type="ARBA" id="ARBA00022989"/>
    </source>
</evidence>
<feature type="transmembrane region" description="Helical" evidence="8">
    <location>
        <begin position="246"/>
        <end position="264"/>
    </location>
</feature>
<dbReference type="GO" id="GO:0015105">
    <property type="term" value="F:arsenite transmembrane transporter activity"/>
    <property type="evidence" value="ECO:0007669"/>
    <property type="project" value="InterPro"/>
</dbReference>
<feature type="transmembrane region" description="Helical" evidence="8">
    <location>
        <begin position="172"/>
        <end position="191"/>
    </location>
</feature>
<feature type="transmembrane region" description="Helical" evidence="8">
    <location>
        <begin position="407"/>
        <end position="425"/>
    </location>
</feature>
<proteinExistence type="inferred from homology"/>
<keyword evidence="7 8" id="KW-0472">Membrane</keyword>
<feature type="transmembrane region" description="Helical" evidence="8">
    <location>
        <begin position="148"/>
        <end position="165"/>
    </location>
</feature>
<keyword evidence="6 8" id="KW-1133">Transmembrane helix</keyword>
<evidence type="ECO:0000256" key="8">
    <source>
        <dbReference type="SAM" id="Phobius"/>
    </source>
</evidence>
<accession>A0A7C5EKK6</accession>
<evidence type="ECO:0000259" key="9">
    <source>
        <dbReference type="Pfam" id="PF03600"/>
    </source>
</evidence>
<comment type="caution">
    <text evidence="10">The sequence shown here is derived from an EMBL/GenBank/DDBJ whole genome shotgun (WGS) entry which is preliminary data.</text>
</comment>
<sequence>MRKSWLFFLIFLILTGLTFGALGGAAAQEPPAAQAPGDRLTLSGVVKSPQGKGVKEVEIEVRVNGQLVRPLGKEEEISTSSSGGFVAEFLLPPGTLPAARVEVSGHKPSWQPLPPTPVKVVASGEDSQGNRSFTANHTFTLKRAVTPAFWIATIVLLGVYVLIAAEVMHRTLAALLGAAVILFVTYTAGTFDKSYFILSFEDAMRAIDMNVIFLLMGMMIIVGVLKKTGLFQWLAYKSYALARGNIFVLSFILQIVTAVTSAFLDNVTTMLLLIPVTIEIAVTLKINPMHLLIPEVFASNVGGTATLIGDPPNILIGSYAKLTFAQFVMNLTLVCAVCLVASALWFLWWYKKGYLAAVVKDVNRTIAYLKEEYRITNKKLTAMGLGILAFVIFLFIIHGVLHMEPSIAALIGAMVLLVISRVDIVEMLEHEVEWPTLVFFIALFMVIAGAEETGLIQMIAEWVLNVSKGNITIAIIMILWVSAIASAFIDNIPFTATMLPIVLFLNESMGVTNNVLWWSLALGACLGGHGTMIGASANVVTVGLAEKAGYHISFLGYMRACWWPMMITVIICMAYLLLFY</sequence>
<dbReference type="GO" id="GO:0005886">
    <property type="term" value="C:plasma membrane"/>
    <property type="evidence" value="ECO:0007669"/>
    <property type="project" value="UniProtKB-SubCell"/>
</dbReference>
<dbReference type="PANTHER" id="PTHR43568">
    <property type="entry name" value="P PROTEIN"/>
    <property type="match status" value="1"/>
</dbReference>
<dbReference type="PANTHER" id="PTHR43568:SF1">
    <property type="entry name" value="P PROTEIN"/>
    <property type="match status" value="1"/>
</dbReference>
<keyword evidence="4" id="KW-1003">Cell membrane</keyword>
<reference evidence="10" key="1">
    <citation type="journal article" date="2020" name="mSystems">
        <title>Genome- and Community-Level Interaction Insights into Carbon Utilization and Element Cycling Functions of Hydrothermarchaeota in Hydrothermal Sediment.</title>
        <authorList>
            <person name="Zhou Z."/>
            <person name="Liu Y."/>
            <person name="Xu W."/>
            <person name="Pan J."/>
            <person name="Luo Z.H."/>
            <person name="Li M."/>
        </authorList>
    </citation>
    <scope>NUCLEOTIDE SEQUENCE [LARGE SCALE GENOMIC DNA]</scope>
    <source>
        <strain evidence="10">SpSt-853</strain>
    </source>
</reference>
<dbReference type="CDD" id="cd01116">
    <property type="entry name" value="P_permease"/>
    <property type="match status" value="1"/>
</dbReference>
<dbReference type="InterPro" id="IPR000802">
    <property type="entry name" value="Arsenical_pump_ArsB"/>
</dbReference>
<dbReference type="InterPro" id="IPR004680">
    <property type="entry name" value="Cit_transptr-like_dom"/>
</dbReference>
<dbReference type="AlphaFoldDB" id="A0A7C5EKK6"/>
<evidence type="ECO:0000256" key="4">
    <source>
        <dbReference type="ARBA" id="ARBA00022475"/>
    </source>
</evidence>
<feature type="transmembrane region" description="Helical" evidence="8">
    <location>
        <begin position="437"/>
        <end position="459"/>
    </location>
</feature>
<dbReference type="PRINTS" id="PR00758">
    <property type="entry name" value="ARSENICPUMP"/>
</dbReference>
<evidence type="ECO:0000256" key="2">
    <source>
        <dbReference type="ARBA" id="ARBA00009843"/>
    </source>
</evidence>
<dbReference type="EMBL" id="DTKJ01000005">
    <property type="protein sequence ID" value="HGZ10697.1"/>
    <property type="molecule type" value="Genomic_DNA"/>
</dbReference>
<feature type="transmembrane region" description="Helical" evidence="8">
    <location>
        <begin position="515"/>
        <end position="537"/>
    </location>
</feature>
<comment type="similarity">
    <text evidence="2">Belongs to the CitM (TC 2.A.11) transporter family.</text>
</comment>
<keyword evidence="5 8" id="KW-0812">Transmembrane</keyword>
<evidence type="ECO:0000256" key="3">
    <source>
        <dbReference type="ARBA" id="ARBA00022448"/>
    </source>
</evidence>
<feature type="transmembrane region" description="Helical" evidence="8">
    <location>
        <begin position="380"/>
        <end position="401"/>
    </location>
</feature>
<feature type="transmembrane region" description="Helical" evidence="8">
    <location>
        <begin position="471"/>
        <end position="494"/>
    </location>
</feature>
<feature type="transmembrane region" description="Helical" evidence="8">
    <location>
        <begin position="203"/>
        <end position="225"/>
    </location>
</feature>
<feature type="domain" description="Citrate transporter-like" evidence="9">
    <location>
        <begin position="160"/>
        <end position="523"/>
    </location>
</feature>
<evidence type="ECO:0000313" key="10">
    <source>
        <dbReference type="EMBL" id="HGZ10697.1"/>
    </source>
</evidence>
<comment type="subcellular location">
    <subcellularLocation>
        <location evidence="1">Cell membrane</location>
        <topology evidence="1">Multi-pass membrane protein</topology>
    </subcellularLocation>
</comment>
<keyword evidence="3" id="KW-0813">Transport</keyword>
<name>A0A7C5EKK6_9BACT</name>
<protein>
    <submittedName>
        <fullName evidence="10">Citrate transporter</fullName>
    </submittedName>
</protein>
<feature type="transmembrane region" description="Helical" evidence="8">
    <location>
        <begin position="327"/>
        <end position="350"/>
    </location>
</feature>
<organism evidence="10">
    <name type="scientific">Desulfobacca acetoxidans</name>
    <dbReference type="NCBI Taxonomy" id="60893"/>
    <lineage>
        <taxon>Bacteria</taxon>
        <taxon>Pseudomonadati</taxon>
        <taxon>Thermodesulfobacteriota</taxon>
        <taxon>Desulfobaccia</taxon>
        <taxon>Desulfobaccales</taxon>
        <taxon>Desulfobaccaceae</taxon>
        <taxon>Desulfobacca</taxon>
    </lineage>
</organism>
<feature type="transmembrane region" description="Helical" evidence="8">
    <location>
        <begin position="557"/>
        <end position="578"/>
    </location>
</feature>
<dbReference type="Pfam" id="PF03600">
    <property type="entry name" value="CitMHS"/>
    <property type="match status" value="1"/>
</dbReference>
<evidence type="ECO:0000256" key="1">
    <source>
        <dbReference type="ARBA" id="ARBA00004651"/>
    </source>
</evidence>